<evidence type="ECO:0000256" key="5">
    <source>
        <dbReference type="ARBA" id="ARBA00022884"/>
    </source>
</evidence>
<proteinExistence type="predicted"/>
<evidence type="ECO:0000256" key="2">
    <source>
        <dbReference type="ARBA" id="ARBA00022723"/>
    </source>
</evidence>
<keyword evidence="3" id="KW-0378">Hydrolase</keyword>
<dbReference type="OrthoDB" id="9804278at2"/>
<dbReference type="AlphaFoldDB" id="A0A3E1Q9V0"/>
<dbReference type="GO" id="GO:0006364">
    <property type="term" value="P:rRNA processing"/>
    <property type="evidence" value="ECO:0007669"/>
    <property type="project" value="TreeGrafter"/>
</dbReference>
<keyword evidence="4" id="KW-0460">Magnesium</keyword>
<dbReference type="Pfam" id="PF10150">
    <property type="entry name" value="RNase_E_G"/>
    <property type="match status" value="1"/>
</dbReference>
<dbReference type="Gene3D" id="2.40.50.140">
    <property type="entry name" value="Nucleic acid-binding proteins"/>
    <property type="match status" value="1"/>
</dbReference>
<dbReference type="PANTHER" id="PTHR30001">
    <property type="entry name" value="RIBONUCLEASE"/>
    <property type="match status" value="1"/>
</dbReference>
<dbReference type="GO" id="GO:0004540">
    <property type="term" value="F:RNA nuclease activity"/>
    <property type="evidence" value="ECO:0007669"/>
    <property type="project" value="InterPro"/>
</dbReference>
<evidence type="ECO:0000259" key="6">
    <source>
        <dbReference type="Pfam" id="PF10150"/>
    </source>
</evidence>
<evidence type="ECO:0000256" key="3">
    <source>
        <dbReference type="ARBA" id="ARBA00022801"/>
    </source>
</evidence>
<keyword evidence="2" id="KW-0479">Metal-binding</keyword>
<reference evidence="7 8" key="1">
    <citation type="journal article" date="2007" name="Int. J. Syst. Evol. Microbiol.">
        <title>Marixanthomonas ophiurae gen. nov., sp. nov., a marine bacterium of the family Flavobacteriaceae isolated from a deep-sea brittle star.</title>
        <authorList>
            <person name="Romanenko L.A."/>
            <person name="Uchino M."/>
            <person name="Frolova G.M."/>
            <person name="Mikhailov V.V."/>
        </authorList>
    </citation>
    <scope>NUCLEOTIDE SEQUENCE [LARGE SCALE GENOMIC DNA]</scope>
    <source>
        <strain evidence="7 8">KMM 3046</strain>
    </source>
</reference>
<name>A0A3E1Q9V0_9FLAO</name>
<dbReference type="RefSeq" id="WP_117157929.1">
    <property type="nucleotide sequence ID" value="NZ_QVID01000001.1"/>
</dbReference>
<comment type="caution">
    <text evidence="7">The sequence shown here is derived from an EMBL/GenBank/DDBJ whole genome shotgun (WGS) entry which is preliminary data.</text>
</comment>
<dbReference type="PANTHER" id="PTHR30001:SF0">
    <property type="entry name" value="RIBONUCLEASE G"/>
    <property type="match status" value="1"/>
</dbReference>
<dbReference type="GO" id="GO:0046872">
    <property type="term" value="F:metal ion binding"/>
    <property type="evidence" value="ECO:0007669"/>
    <property type="project" value="UniProtKB-KW"/>
</dbReference>
<sequence length="513" mass="58611">MSYELFIRSSSQEVDFALLKDGKLLELHKEEEDNKFSVGDVFIAKIRKTVPGLNAAFVNVGYEKDAFLHYHDLGPKVTSLLKFVKRVSTGKLKDYSLKDFPFEKEIDKNGGINNALKSNQSILVQIVKEPISTKGPRISSELSIAGRYIVLVPFSDRVSISQKIESKDEKERLKRLVTSIKPKGFGVIIRTVAEGKKVAELDGDLQNLMDRWTAMCKKLRGAHHPSKVLSELNRGASIIRDVFNDDFSAIHIDDETLYLQIKDYVQQIAPDKENIVKLYDSKVPMYEKFGIERQIKTSFGKTVSSSRGTYLVVEHTEAMHVIDVNSGNRSNKSKNQEDTALEVNLIAATEVARQLRLRDMGGIIVVDFIDMGHAKNRKKLYDHLRDEMKTDRAKHKILPPSKFGLIQITRQRVRPEMNIKTAEEAPGGENGEIEAPIVVVNKITEDLKKLFNKNHKKMTLNTHPFIAAFLIKGFPSVRTKWFMEHKKWVKIQPRDAYTYLEYHFYDKDGEMIK</sequence>
<evidence type="ECO:0000313" key="7">
    <source>
        <dbReference type="EMBL" id="RFN58906.1"/>
    </source>
</evidence>
<dbReference type="EMBL" id="QVID01000001">
    <property type="protein sequence ID" value="RFN58906.1"/>
    <property type="molecule type" value="Genomic_DNA"/>
</dbReference>
<accession>A0A3E1Q9V0</accession>
<keyword evidence="5" id="KW-0694">RNA-binding</keyword>
<evidence type="ECO:0000313" key="8">
    <source>
        <dbReference type="Proteomes" id="UP000261082"/>
    </source>
</evidence>
<dbReference type="InterPro" id="IPR019307">
    <property type="entry name" value="RNA-bd_AU-1/RNase_E/G"/>
</dbReference>
<dbReference type="CDD" id="cd04453">
    <property type="entry name" value="S1_RNase_E"/>
    <property type="match status" value="1"/>
</dbReference>
<dbReference type="GO" id="GO:0005737">
    <property type="term" value="C:cytoplasm"/>
    <property type="evidence" value="ECO:0007669"/>
    <property type="project" value="TreeGrafter"/>
</dbReference>
<dbReference type="InterPro" id="IPR012340">
    <property type="entry name" value="NA-bd_OB-fold"/>
</dbReference>
<dbReference type="NCBIfam" id="TIGR00757">
    <property type="entry name" value="RNaseEG"/>
    <property type="match status" value="1"/>
</dbReference>
<comment type="cofactor">
    <cofactor evidence="1">
        <name>Mg(2+)</name>
        <dbReference type="ChEBI" id="CHEBI:18420"/>
    </cofactor>
</comment>
<evidence type="ECO:0000256" key="4">
    <source>
        <dbReference type="ARBA" id="ARBA00022842"/>
    </source>
</evidence>
<gene>
    <name evidence="7" type="ORF">DZ858_02150</name>
</gene>
<dbReference type="Proteomes" id="UP000261082">
    <property type="component" value="Unassembled WGS sequence"/>
</dbReference>
<keyword evidence="8" id="KW-1185">Reference proteome</keyword>
<protein>
    <submittedName>
        <fullName evidence="7">Ribonuclease E/G</fullName>
    </submittedName>
</protein>
<feature type="domain" description="RNA-binding protein AU-1/Ribonuclease E/G" evidence="6">
    <location>
        <begin position="143"/>
        <end position="413"/>
    </location>
</feature>
<evidence type="ECO:0000256" key="1">
    <source>
        <dbReference type="ARBA" id="ARBA00001946"/>
    </source>
</evidence>
<dbReference type="SUPFAM" id="SSF50249">
    <property type="entry name" value="Nucleic acid-binding proteins"/>
    <property type="match status" value="1"/>
</dbReference>
<organism evidence="7 8">
    <name type="scientific">Marixanthomonas ophiurae</name>
    <dbReference type="NCBI Taxonomy" id="387659"/>
    <lineage>
        <taxon>Bacteria</taxon>
        <taxon>Pseudomonadati</taxon>
        <taxon>Bacteroidota</taxon>
        <taxon>Flavobacteriia</taxon>
        <taxon>Flavobacteriales</taxon>
        <taxon>Flavobacteriaceae</taxon>
        <taxon>Marixanthomonas</taxon>
    </lineage>
</organism>
<dbReference type="GO" id="GO:0016787">
    <property type="term" value="F:hydrolase activity"/>
    <property type="evidence" value="ECO:0007669"/>
    <property type="project" value="UniProtKB-KW"/>
</dbReference>
<dbReference type="GO" id="GO:0003723">
    <property type="term" value="F:RNA binding"/>
    <property type="evidence" value="ECO:0007669"/>
    <property type="project" value="UniProtKB-KW"/>
</dbReference>
<dbReference type="InterPro" id="IPR004659">
    <property type="entry name" value="RNase_E/G"/>
</dbReference>